<evidence type="ECO:0000256" key="1">
    <source>
        <dbReference type="SAM" id="Phobius"/>
    </source>
</evidence>
<dbReference type="Pfam" id="PF07963">
    <property type="entry name" value="N_methyl"/>
    <property type="match status" value="1"/>
</dbReference>
<name>A0A365PXJ4_9GAMM</name>
<dbReference type="SUPFAM" id="SSF54523">
    <property type="entry name" value="Pili subunits"/>
    <property type="match status" value="1"/>
</dbReference>
<dbReference type="EMBL" id="QNTV01000002">
    <property type="protein sequence ID" value="RBA60952.1"/>
    <property type="molecule type" value="Genomic_DNA"/>
</dbReference>
<dbReference type="Gene3D" id="3.30.700.10">
    <property type="entry name" value="Glycoprotein, Type 4 Pilin"/>
    <property type="match status" value="1"/>
</dbReference>
<keyword evidence="1" id="KW-0812">Transmembrane</keyword>
<dbReference type="InterPro" id="IPR012902">
    <property type="entry name" value="N_methyl_site"/>
</dbReference>
<accession>A0A365PXJ4</accession>
<keyword evidence="1" id="KW-0472">Membrane</keyword>
<dbReference type="Proteomes" id="UP000252554">
    <property type="component" value="Unassembled WGS sequence"/>
</dbReference>
<keyword evidence="1" id="KW-1133">Transmembrane helix</keyword>
<reference evidence="2 3" key="1">
    <citation type="submission" date="2018-06" db="EMBL/GenBank/DDBJ databases">
        <title>Whole genome sequencing of four bacterial strains from South Shetland trench revealing bio-synthetic gene clusters.</title>
        <authorList>
            <person name="Abdel-Mageed W.M."/>
            <person name="Lehri B."/>
            <person name="Jarmusch S.A."/>
            <person name="Miranda K."/>
            <person name="Goodfellow M."/>
            <person name="Jaspars M."/>
            <person name="Karlyshev A.V."/>
        </authorList>
    </citation>
    <scope>NUCLEOTIDE SEQUENCE [LARGE SCALE GENOMIC DNA]</scope>
    <source>
        <strain evidence="2 3">SST2</strain>
    </source>
</reference>
<evidence type="ECO:0000313" key="3">
    <source>
        <dbReference type="Proteomes" id="UP000252554"/>
    </source>
</evidence>
<dbReference type="RefSeq" id="WP_128119325.1">
    <property type="nucleotide sequence ID" value="NZ_QNTV01000002.1"/>
</dbReference>
<protein>
    <submittedName>
        <fullName evidence="2">Mannose-sensitive hemagglutinin a</fullName>
    </submittedName>
</protein>
<dbReference type="NCBIfam" id="TIGR02532">
    <property type="entry name" value="IV_pilin_GFxxxE"/>
    <property type="match status" value="1"/>
</dbReference>
<organism evidence="2 3">
    <name type="scientific">Stutzerimonas zhaodongensis</name>
    <dbReference type="NCBI Taxonomy" id="1176257"/>
    <lineage>
        <taxon>Bacteria</taxon>
        <taxon>Pseudomonadati</taxon>
        <taxon>Pseudomonadota</taxon>
        <taxon>Gammaproteobacteria</taxon>
        <taxon>Pseudomonadales</taxon>
        <taxon>Pseudomonadaceae</taxon>
        <taxon>Stutzerimonas</taxon>
    </lineage>
</organism>
<sequence length="165" mass="16532">MKKQQSGFTMIELIMVIVILGILAAFALPRFADFGSDARAASINGALGAAKSASAIVHSAILVDPSEVTNNAILIENKSVDVSNGYPTLGGLLVAAGLEQDFEIVNTNSVVQKGLPAELRGTCGFSYTAAVAADATADPVVVAAPPVFAALGGGSLPVTSANCGG</sequence>
<dbReference type="AlphaFoldDB" id="A0A365PXJ4"/>
<evidence type="ECO:0000313" key="2">
    <source>
        <dbReference type="EMBL" id="RBA60952.1"/>
    </source>
</evidence>
<feature type="transmembrane region" description="Helical" evidence="1">
    <location>
        <begin position="7"/>
        <end position="28"/>
    </location>
</feature>
<proteinExistence type="predicted"/>
<dbReference type="InterPro" id="IPR045584">
    <property type="entry name" value="Pilin-like"/>
</dbReference>
<gene>
    <name evidence="2" type="ORF">DQ403_03775</name>
</gene>
<comment type="caution">
    <text evidence="2">The sequence shown here is derived from an EMBL/GenBank/DDBJ whole genome shotgun (WGS) entry which is preliminary data.</text>
</comment>